<gene>
    <name evidence="1" type="ORF">AB835_02625</name>
</gene>
<dbReference type="SUPFAM" id="SSF47598">
    <property type="entry name" value="Ribbon-helix-helix"/>
    <property type="match status" value="1"/>
</dbReference>
<dbReference type="Proteomes" id="UP000242502">
    <property type="component" value="Unassembled WGS sequence"/>
</dbReference>
<protein>
    <recommendedName>
        <fullName evidence="3">CopG family transcriptional regulator</fullName>
    </recommendedName>
</protein>
<evidence type="ECO:0000313" key="2">
    <source>
        <dbReference type="Proteomes" id="UP000242502"/>
    </source>
</evidence>
<sequence length="91" mass="10611">MKPHEATKMIKRLNTTLPDNLARYVGAITGKGGNYETPSEFIRDWVRRHMETTEAKEDRDIQALLMQFMAENNYQPWGEQNLQDARDLINS</sequence>
<proteinExistence type="predicted"/>
<comment type="caution">
    <text evidence="1">The sequence shown here is derived from an EMBL/GenBank/DDBJ whole genome shotgun (WGS) entry which is preliminary data.</text>
</comment>
<evidence type="ECO:0000313" key="1">
    <source>
        <dbReference type="EMBL" id="ODS24641.1"/>
    </source>
</evidence>
<accession>A0A1D2QSS5</accession>
<dbReference type="InterPro" id="IPR010985">
    <property type="entry name" value="Ribbon_hlx_hlx"/>
</dbReference>
<dbReference type="EMBL" id="MDLC01000006">
    <property type="protein sequence ID" value="ODS24641.1"/>
    <property type="molecule type" value="Genomic_DNA"/>
</dbReference>
<organism evidence="1 2">
    <name type="scientific">Candidatus Endobugula sertula</name>
    <name type="common">Bugula neritina bacterial symbiont</name>
    <dbReference type="NCBI Taxonomy" id="62101"/>
    <lineage>
        <taxon>Bacteria</taxon>
        <taxon>Pseudomonadati</taxon>
        <taxon>Pseudomonadota</taxon>
        <taxon>Gammaproteobacteria</taxon>
        <taxon>Cellvibrionales</taxon>
        <taxon>Cellvibrionaceae</taxon>
        <taxon>Candidatus Endobugula</taxon>
    </lineage>
</organism>
<reference evidence="1 2" key="1">
    <citation type="journal article" date="2016" name="Appl. Environ. Microbiol.">
        <title>Lack of Overt Genome Reduction in the Bryostatin-Producing Bryozoan Symbiont "Candidatus Endobugula sertula".</title>
        <authorList>
            <person name="Miller I.J."/>
            <person name="Vanee N."/>
            <person name="Fong S.S."/>
            <person name="Lim-Fong G.E."/>
            <person name="Kwan J.C."/>
        </authorList>
    </citation>
    <scope>NUCLEOTIDE SEQUENCE [LARGE SCALE GENOMIC DNA]</scope>
    <source>
        <strain evidence="1">AB1-4</strain>
    </source>
</reference>
<evidence type="ECO:0008006" key="3">
    <source>
        <dbReference type="Google" id="ProtNLM"/>
    </source>
</evidence>
<dbReference type="GO" id="GO:0006355">
    <property type="term" value="P:regulation of DNA-templated transcription"/>
    <property type="evidence" value="ECO:0007669"/>
    <property type="project" value="InterPro"/>
</dbReference>
<dbReference type="AlphaFoldDB" id="A0A1D2QSS5"/>
<name>A0A1D2QSS5_9GAMM</name>